<organism evidence="1 2">
    <name type="scientific">Planktothrix serta PCC 8927</name>
    <dbReference type="NCBI Taxonomy" id="671068"/>
    <lineage>
        <taxon>Bacteria</taxon>
        <taxon>Bacillati</taxon>
        <taxon>Cyanobacteriota</taxon>
        <taxon>Cyanophyceae</taxon>
        <taxon>Oscillatoriophycideae</taxon>
        <taxon>Oscillatoriales</taxon>
        <taxon>Microcoleaceae</taxon>
        <taxon>Planktothrix</taxon>
    </lineage>
</organism>
<name>A0A7Z9BTE4_9CYAN</name>
<proteinExistence type="predicted"/>
<reference evidence="1" key="1">
    <citation type="submission" date="2019-10" db="EMBL/GenBank/DDBJ databases">
        <authorList>
            <consortium name="Genoscope - CEA"/>
            <person name="William W."/>
        </authorList>
    </citation>
    <scope>NUCLEOTIDE SEQUENCE [LARGE SCALE GENOMIC DNA]</scope>
    <source>
        <strain evidence="1">BBR_PRJEB10992</strain>
    </source>
</reference>
<dbReference type="EMBL" id="CZCU02000152">
    <property type="protein sequence ID" value="VXD22404.1"/>
    <property type="molecule type" value="Genomic_DNA"/>
</dbReference>
<evidence type="ECO:0000313" key="1">
    <source>
        <dbReference type="EMBL" id="VXD22404.1"/>
    </source>
</evidence>
<sequence>MGFSSSGSSESWVLLEKLLGECLRNVYKFRVDIA</sequence>
<keyword evidence="2" id="KW-1185">Reference proteome</keyword>
<evidence type="ECO:0000313" key="2">
    <source>
        <dbReference type="Proteomes" id="UP000184550"/>
    </source>
</evidence>
<dbReference type="AlphaFoldDB" id="A0A7Z9BTE4"/>
<protein>
    <submittedName>
        <fullName evidence="1">Uncharacterized protein</fullName>
    </submittedName>
</protein>
<gene>
    <name evidence="1" type="ORF">PL8927_750079</name>
</gene>
<comment type="caution">
    <text evidence="1">The sequence shown here is derived from an EMBL/GenBank/DDBJ whole genome shotgun (WGS) entry which is preliminary data.</text>
</comment>
<accession>A0A7Z9BTE4</accession>
<dbReference type="Proteomes" id="UP000184550">
    <property type="component" value="Unassembled WGS sequence"/>
</dbReference>